<organism evidence="4 5">
    <name type="scientific">Chelatococcus asaccharovorans</name>
    <dbReference type="NCBI Taxonomy" id="28210"/>
    <lineage>
        <taxon>Bacteria</taxon>
        <taxon>Pseudomonadati</taxon>
        <taxon>Pseudomonadota</taxon>
        <taxon>Alphaproteobacteria</taxon>
        <taxon>Hyphomicrobiales</taxon>
        <taxon>Chelatococcaceae</taxon>
        <taxon>Chelatococcus</taxon>
    </lineage>
</organism>
<dbReference type="PANTHER" id="PTHR11365:SF23">
    <property type="entry name" value="HYPOTHETICAL 5-OXOPROLINASE (EUROFUNG)-RELATED"/>
    <property type="match status" value="1"/>
</dbReference>
<comment type="caution">
    <text evidence="4">The sequence shown here is derived from an EMBL/GenBank/DDBJ whole genome shotgun (WGS) entry which is preliminary data.</text>
</comment>
<evidence type="ECO:0000313" key="4">
    <source>
        <dbReference type="EMBL" id="PXW60000.1"/>
    </source>
</evidence>
<feature type="domain" description="Hydantoinase/oxoprolinase N-terminal" evidence="2">
    <location>
        <begin position="12"/>
        <end position="190"/>
    </location>
</feature>
<protein>
    <submittedName>
        <fullName evidence="4">N-methylhydantoinase A</fullName>
    </submittedName>
</protein>
<dbReference type="OrthoDB" id="9759608at2"/>
<dbReference type="InterPro" id="IPR043129">
    <property type="entry name" value="ATPase_NBD"/>
</dbReference>
<dbReference type="Proteomes" id="UP000248021">
    <property type="component" value="Unassembled WGS sequence"/>
</dbReference>
<evidence type="ECO:0000259" key="1">
    <source>
        <dbReference type="Pfam" id="PF01968"/>
    </source>
</evidence>
<accession>A0A2V3U9D5</accession>
<name>A0A2V3U9D5_9HYPH</name>
<dbReference type="AlphaFoldDB" id="A0A2V3U9D5"/>
<dbReference type="InterPro" id="IPR002821">
    <property type="entry name" value="Hydantoinase_A"/>
</dbReference>
<dbReference type="InterPro" id="IPR045079">
    <property type="entry name" value="Oxoprolinase-like"/>
</dbReference>
<dbReference type="Pfam" id="PF19278">
    <property type="entry name" value="Hydant_A_C"/>
    <property type="match status" value="1"/>
</dbReference>
<dbReference type="SUPFAM" id="SSF53067">
    <property type="entry name" value="Actin-like ATPase domain"/>
    <property type="match status" value="1"/>
</dbReference>
<proteinExistence type="predicted"/>
<dbReference type="GO" id="GO:0017168">
    <property type="term" value="F:5-oxoprolinase (ATP-hydrolyzing) activity"/>
    <property type="evidence" value="ECO:0007669"/>
    <property type="project" value="TreeGrafter"/>
</dbReference>
<dbReference type="GO" id="GO:0006749">
    <property type="term" value="P:glutathione metabolic process"/>
    <property type="evidence" value="ECO:0007669"/>
    <property type="project" value="TreeGrafter"/>
</dbReference>
<dbReference type="InterPro" id="IPR008040">
    <property type="entry name" value="Hydant_A_N"/>
</dbReference>
<sequence length="702" mass="75709">MNIQAQASGAIRIGIDVGGTFTDFVLIDGQKQKVSLGKRLTTHADPSRGIIEGLDRLLAEGGYPIDEVDGVVHGTTLITNTVIERNGAKIALVTTRGFRDSLELGKEIRHDRHDLHLRRPEPLVPRHLRLEVTERLRASGDVLLGLVESELLDVAQTLKNEEVEAVAICFLHSYANGVHERLARAILEQELPGVPITLSHEIAPEIREYERANTACANAYVQPMMDRYLTSLDTKLRQRGFSGTLRLMLSGGGLTSVDLAQQRPIHLLESGPAAGAAAATFYSRLLGLSQVISFDMGGTTAKMCLIHHGRPEYSTEFEAARVSRFQKGSGLPMKIPVIDLIEIGAGGGSLARIDGMGLLKVGPQSAGSEPGPVCYGRGGTQPTVTDADLLLGYISPTYFLGGEMPLHLGKVVDALTKDVAEPLGIDASTAAIGIRKIVDDNMAAATRIYIAEKGGDPRDYSMLAFGGAGPVHACALARLLGVRRLIVPIGAGVMSALGFLVAAPTIDLARSYGAPISRIDWRRVSALIREMDAEAAAFLNSPGEHVDPIVRLYSVDMRYSGQGFEIPVAVPALSFERDESSLLEAKFLEAYERRFGRSIPGVTIEVLTWRLKAVGTVPPVSVAPPASEACAAIVQPKEQRLVFFDGRGMTSTPVYDRYSLPSGFQLEGPAIFEERESTTIVEPGYFCEVDPYRNLVVQPCEA</sequence>
<dbReference type="GO" id="GO:0005829">
    <property type="term" value="C:cytosol"/>
    <property type="evidence" value="ECO:0007669"/>
    <property type="project" value="TreeGrafter"/>
</dbReference>
<dbReference type="InterPro" id="IPR049517">
    <property type="entry name" value="ACX-like_C"/>
</dbReference>
<feature type="domain" description="Hydantoinase A/oxoprolinase" evidence="1">
    <location>
        <begin position="211"/>
        <end position="505"/>
    </location>
</feature>
<reference evidence="4 5" key="1">
    <citation type="submission" date="2018-05" db="EMBL/GenBank/DDBJ databases">
        <title>Genomic Encyclopedia of Type Strains, Phase IV (KMG-IV): sequencing the most valuable type-strain genomes for metagenomic binning, comparative biology and taxonomic classification.</title>
        <authorList>
            <person name="Goeker M."/>
        </authorList>
    </citation>
    <scope>NUCLEOTIDE SEQUENCE [LARGE SCALE GENOMIC DNA]</scope>
    <source>
        <strain evidence="4 5">DSM 6462</strain>
    </source>
</reference>
<gene>
    <name evidence="4" type="ORF">C7450_10450</name>
</gene>
<dbReference type="PANTHER" id="PTHR11365">
    <property type="entry name" value="5-OXOPROLINASE RELATED"/>
    <property type="match status" value="1"/>
</dbReference>
<dbReference type="RefSeq" id="WP_110374358.1">
    <property type="nucleotide sequence ID" value="NZ_JAHBRY010000001.1"/>
</dbReference>
<evidence type="ECO:0000259" key="2">
    <source>
        <dbReference type="Pfam" id="PF05378"/>
    </source>
</evidence>
<dbReference type="Pfam" id="PF01968">
    <property type="entry name" value="Hydantoinase_A"/>
    <property type="match status" value="1"/>
</dbReference>
<evidence type="ECO:0000313" key="5">
    <source>
        <dbReference type="Proteomes" id="UP000248021"/>
    </source>
</evidence>
<dbReference type="Pfam" id="PF05378">
    <property type="entry name" value="Hydant_A_N"/>
    <property type="match status" value="1"/>
</dbReference>
<keyword evidence="5" id="KW-1185">Reference proteome</keyword>
<feature type="domain" description="Acetophenone carboxylase-like C-terminal" evidence="3">
    <location>
        <begin position="528"/>
        <end position="693"/>
    </location>
</feature>
<dbReference type="EMBL" id="QJJK01000004">
    <property type="protein sequence ID" value="PXW60000.1"/>
    <property type="molecule type" value="Genomic_DNA"/>
</dbReference>
<evidence type="ECO:0000259" key="3">
    <source>
        <dbReference type="Pfam" id="PF19278"/>
    </source>
</evidence>